<feature type="region of interest" description="Disordered" evidence="1">
    <location>
        <begin position="1"/>
        <end position="23"/>
    </location>
</feature>
<comment type="caution">
    <text evidence="2">The sequence shown here is derived from an EMBL/GenBank/DDBJ whole genome shotgun (WGS) entry which is preliminary data.</text>
</comment>
<dbReference type="OrthoDB" id="10250354at2759"/>
<proteinExistence type="predicted"/>
<evidence type="ECO:0000256" key="1">
    <source>
        <dbReference type="SAM" id="MobiDB-lite"/>
    </source>
</evidence>
<evidence type="ECO:0000313" key="3">
    <source>
        <dbReference type="Proteomes" id="UP000250321"/>
    </source>
</evidence>
<feature type="region of interest" description="Disordered" evidence="1">
    <location>
        <begin position="79"/>
        <end position="102"/>
    </location>
</feature>
<dbReference type="EMBL" id="PJQY01000397">
    <property type="protein sequence ID" value="PQQ11479.1"/>
    <property type="molecule type" value="Genomic_DNA"/>
</dbReference>
<accession>A0A314YYD7</accession>
<dbReference type="Proteomes" id="UP000250321">
    <property type="component" value="Unassembled WGS sequence"/>
</dbReference>
<protein>
    <submittedName>
        <fullName evidence="2">Uncharacterized protein</fullName>
    </submittedName>
</protein>
<name>A0A314YYD7_PRUYE</name>
<feature type="compositionally biased region" description="Basic and acidic residues" evidence="1">
    <location>
        <begin position="82"/>
        <end position="102"/>
    </location>
</feature>
<reference evidence="2 3" key="1">
    <citation type="submission" date="2018-02" db="EMBL/GenBank/DDBJ databases">
        <title>Draft genome of wild Prunus yedoensis var. nudiflora.</title>
        <authorList>
            <person name="Baek S."/>
            <person name="Kim J.-H."/>
            <person name="Choi K."/>
            <person name="Kim G.-B."/>
            <person name="Cho A."/>
            <person name="Jang H."/>
            <person name="Shin C.-H."/>
            <person name="Yu H.-J."/>
            <person name="Mun J.-H."/>
        </authorList>
    </citation>
    <scope>NUCLEOTIDE SEQUENCE [LARGE SCALE GENOMIC DNA]</scope>
    <source>
        <strain evidence="3">cv. Jeju island</strain>
        <tissue evidence="2">Leaf</tissue>
    </source>
</reference>
<gene>
    <name evidence="2" type="ORF">Pyn_34633</name>
</gene>
<dbReference type="AlphaFoldDB" id="A0A314YYD7"/>
<evidence type="ECO:0000313" key="2">
    <source>
        <dbReference type="EMBL" id="PQQ11479.1"/>
    </source>
</evidence>
<organism evidence="2 3">
    <name type="scientific">Prunus yedoensis var. nudiflora</name>
    <dbReference type="NCBI Taxonomy" id="2094558"/>
    <lineage>
        <taxon>Eukaryota</taxon>
        <taxon>Viridiplantae</taxon>
        <taxon>Streptophyta</taxon>
        <taxon>Embryophyta</taxon>
        <taxon>Tracheophyta</taxon>
        <taxon>Spermatophyta</taxon>
        <taxon>Magnoliopsida</taxon>
        <taxon>eudicotyledons</taxon>
        <taxon>Gunneridae</taxon>
        <taxon>Pentapetalae</taxon>
        <taxon>rosids</taxon>
        <taxon>fabids</taxon>
        <taxon>Rosales</taxon>
        <taxon>Rosaceae</taxon>
        <taxon>Amygdaloideae</taxon>
        <taxon>Amygdaleae</taxon>
        <taxon>Prunus</taxon>
    </lineage>
</organism>
<keyword evidence="3" id="KW-1185">Reference proteome</keyword>
<sequence length="122" mass="13839">MSKSSLEYEESCKTGNKARADSGHVELNGGYRLRRCSVCPPKRLRDCHMSNATKKEHQNADVTDEVFKWDRETDSATAAAVDRYKKEPKQKASASREESHKVEWKTQLMTSSFCDHCNTPIG</sequence>